<name>A0A179GDH2_PURLI</name>
<organism evidence="1 2">
    <name type="scientific">Purpureocillium lilacinum</name>
    <name type="common">Paecilomyces lilacinus</name>
    <dbReference type="NCBI Taxonomy" id="33203"/>
    <lineage>
        <taxon>Eukaryota</taxon>
        <taxon>Fungi</taxon>
        <taxon>Dikarya</taxon>
        <taxon>Ascomycota</taxon>
        <taxon>Pezizomycotina</taxon>
        <taxon>Sordariomycetes</taxon>
        <taxon>Hypocreomycetidae</taxon>
        <taxon>Hypocreales</taxon>
        <taxon>Ophiocordycipitaceae</taxon>
        <taxon>Purpureocillium</taxon>
    </lineage>
</organism>
<proteinExistence type="predicted"/>
<dbReference type="STRING" id="33203.A0A179GDH2"/>
<dbReference type="KEGG" id="plj:28892948"/>
<dbReference type="EMBL" id="LSBI01000016">
    <property type="protein sequence ID" value="OAQ75842.1"/>
    <property type="molecule type" value="Genomic_DNA"/>
</dbReference>
<reference evidence="1 2" key="1">
    <citation type="submission" date="2016-02" db="EMBL/GenBank/DDBJ databases">
        <title>Biosynthesis of antibiotic leucinostatins and their inhibition on Phytophthora in bio-control Purpureocillium lilacinum.</title>
        <authorList>
            <person name="Wang G."/>
            <person name="Liu Z."/>
            <person name="Lin R."/>
            <person name="Li E."/>
            <person name="Mao Z."/>
            <person name="Ling J."/>
            <person name="Yin W."/>
            <person name="Xie B."/>
        </authorList>
    </citation>
    <scope>NUCLEOTIDE SEQUENCE [LARGE SCALE GENOMIC DNA]</scope>
    <source>
        <strain evidence="1">PLFJ-1</strain>
    </source>
</reference>
<dbReference type="OMA" id="TDEAHIQ"/>
<evidence type="ECO:0000313" key="1">
    <source>
        <dbReference type="EMBL" id="OAQ75842.1"/>
    </source>
</evidence>
<accession>A0A179GDH2</accession>
<evidence type="ECO:0000313" key="2">
    <source>
        <dbReference type="Proteomes" id="UP000078340"/>
    </source>
</evidence>
<gene>
    <name evidence="1" type="ORF">VFPFJ_10832</name>
</gene>
<sequence length="137" mass="15106">MPILFLPYVVASFMGATRTDIGGSINVKYTLLFHVYKMWRASMSVMKFVTIAILASATAVVADSCNRGGVYCGSSLLRKGNYRNHIIETLKAANQPTDESHIQNSKFDCLDKGDIAYREFCSRGCGGTDTENPDYCL</sequence>
<dbReference type="Proteomes" id="UP000078340">
    <property type="component" value="Unassembled WGS sequence"/>
</dbReference>
<comment type="caution">
    <text evidence="1">The sequence shown here is derived from an EMBL/GenBank/DDBJ whole genome shotgun (WGS) entry which is preliminary data.</text>
</comment>
<dbReference type="GeneID" id="28892948"/>
<dbReference type="AlphaFoldDB" id="A0A179GDH2"/>
<protein>
    <submittedName>
        <fullName evidence="1">Uncharacterized protein</fullName>
    </submittedName>
</protein>